<protein>
    <submittedName>
        <fullName evidence="2">Outer membrane efflux protein</fullName>
    </submittedName>
</protein>
<organism evidence="2 3">
    <name type="scientific">Poriferisphaera corsica</name>
    <dbReference type="NCBI Taxonomy" id="2528020"/>
    <lineage>
        <taxon>Bacteria</taxon>
        <taxon>Pseudomonadati</taxon>
        <taxon>Planctomycetota</taxon>
        <taxon>Phycisphaerae</taxon>
        <taxon>Phycisphaerales</taxon>
        <taxon>Phycisphaeraceae</taxon>
        <taxon>Poriferisphaera</taxon>
    </lineage>
</organism>
<dbReference type="KEGG" id="pcor:KS4_34110"/>
<gene>
    <name evidence="2" type="ORF">KS4_34110</name>
</gene>
<name>A0A517YYM5_9BACT</name>
<dbReference type="GO" id="GO:0015562">
    <property type="term" value="F:efflux transmembrane transporter activity"/>
    <property type="evidence" value="ECO:0007669"/>
    <property type="project" value="InterPro"/>
</dbReference>
<keyword evidence="3" id="KW-1185">Reference proteome</keyword>
<evidence type="ECO:0000313" key="2">
    <source>
        <dbReference type="EMBL" id="QDU35330.1"/>
    </source>
</evidence>
<evidence type="ECO:0000256" key="1">
    <source>
        <dbReference type="SAM" id="MobiDB-lite"/>
    </source>
</evidence>
<dbReference type="PANTHER" id="PTHR30203:SF23">
    <property type="entry name" value="OUTER MEMBRANE EFFLUX PROTEIN"/>
    <property type="match status" value="1"/>
</dbReference>
<reference evidence="2 3" key="1">
    <citation type="submission" date="2019-02" db="EMBL/GenBank/DDBJ databases">
        <title>Deep-cultivation of Planctomycetes and their phenomic and genomic characterization uncovers novel biology.</title>
        <authorList>
            <person name="Wiegand S."/>
            <person name="Jogler M."/>
            <person name="Boedeker C."/>
            <person name="Pinto D."/>
            <person name="Vollmers J."/>
            <person name="Rivas-Marin E."/>
            <person name="Kohn T."/>
            <person name="Peeters S.H."/>
            <person name="Heuer A."/>
            <person name="Rast P."/>
            <person name="Oberbeckmann S."/>
            <person name="Bunk B."/>
            <person name="Jeske O."/>
            <person name="Meyerdierks A."/>
            <person name="Storesund J.E."/>
            <person name="Kallscheuer N."/>
            <person name="Luecker S."/>
            <person name="Lage O.M."/>
            <person name="Pohl T."/>
            <person name="Merkel B.J."/>
            <person name="Hornburger P."/>
            <person name="Mueller R.-W."/>
            <person name="Bruemmer F."/>
            <person name="Labrenz M."/>
            <person name="Spormann A.M."/>
            <person name="Op den Camp H."/>
            <person name="Overmann J."/>
            <person name="Amann R."/>
            <person name="Jetten M.S.M."/>
            <person name="Mascher T."/>
            <person name="Medema M.H."/>
            <person name="Devos D.P."/>
            <person name="Kaster A.-K."/>
            <person name="Ovreas L."/>
            <person name="Rohde M."/>
            <person name="Galperin M.Y."/>
            <person name="Jogler C."/>
        </authorList>
    </citation>
    <scope>NUCLEOTIDE SEQUENCE [LARGE SCALE GENOMIC DNA]</scope>
    <source>
        <strain evidence="2 3">KS4</strain>
    </source>
</reference>
<dbReference type="OrthoDB" id="9791261at2"/>
<dbReference type="Proteomes" id="UP000317369">
    <property type="component" value="Chromosome"/>
</dbReference>
<dbReference type="SUPFAM" id="SSF56954">
    <property type="entry name" value="Outer membrane efflux proteins (OEP)"/>
    <property type="match status" value="1"/>
</dbReference>
<dbReference type="AlphaFoldDB" id="A0A517YYM5"/>
<dbReference type="Gene3D" id="1.20.1600.10">
    <property type="entry name" value="Outer membrane efflux proteins (OEP)"/>
    <property type="match status" value="1"/>
</dbReference>
<dbReference type="RefSeq" id="WP_145080511.1">
    <property type="nucleotide sequence ID" value="NZ_CP036425.1"/>
</dbReference>
<feature type="region of interest" description="Disordered" evidence="1">
    <location>
        <begin position="474"/>
        <end position="496"/>
    </location>
</feature>
<dbReference type="EMBL" id="CP036425">
    <property type="protein sequence ID" value="QDU35330.1"/>
    <property type="molecule type" value="Genomic_DNA"/>
</dbReference>
<dbReference type="PANTHER" id="PTHR30203">
    <property type="entry name" value="OUTER MEMBRANE CATION EFFLUX PROTEIN"/>
    <property type="match status" value="1"/>
</dbReference>
<proteinExistence type="predicted"/>
<dbReference type="InterPro" id="IPR010131">
    <property type="entry name" value="MdtP/NodT-like"/>
</dbReference>
<evidence type="ECO:0000313" key="3">
    <source>
        <dbReference type="Proteomes" id="UP000317369"/>
    </source>
</evidence>
<accession>A0A517YYM5</accession>
<sequence>MVRHILIKYDNNLNHSLRLNAFLFFCAITTLLAALSGCQVDARPQWEETKKLSKNRVPSDDLIWHRTDEDKLIIEQKVQKYLNEGLTQKDAVAIALLNNKALQAEFENLGIAASDLLQSKLFTNPPLSGFLAFPTNLGNTTASLLFILSDFYQVPKRAAFFESISAATSQRVALLIIQTAAAAELAYNQVLYYKKTLELQHGMLNQKILIANRMRVRYAHGLIDELTLRAAEAAVTQQQIIIRNTEVSEIRAQNMLNVLLSLDDITQKTPLISELKWDGREFQDLQTYVEFALNNRLDVIAAKQDITSAKLNIEYQKTLIFPYVGGGLGWEGEITQGNTFGPVGSMVVPIFDQNQAQIAKAGFVLRQHEKILENLKHTSRATISNIINRQERNQHNLKQVNERLAEIVSREVNFASEWQRKSQINQIEWLMTRLNHLDFEQQLLDMIWLLRMDDVRLHVASWGGPPVPMVTATQSPIGPVTARGPTSAAGDSSTGF</sequence>